<dbReference type="EMBL" id="JBHUNP010000001">
    <property type="protein sequence ID" value="MFD2648845.1"/>
    <property type="molecule type" value="Genomic_DNA"/>
</dbReference>
<organism evidence="2 3">
    <name type="scientific">Devosia albogilva</name>
    <dbReference type="NCBI Taxonomy" id="429726"/>
    <lineage>
        <taxon>Bacteria</taxon>
        <taxon>Pseudomonadati</taxon>
        <taxon>Pseudomonadota</taxon>
        <taxon>Alphaproteobacteria</taxon>
        <taxon>Hyphomicrobiales</taxon>
        <taxon>Devosiaceae</taxon>
        <taxon>Devosia</taxon>
    </lineage>
</organism>
<protein>
    <submittedName>
        <fullName evidence="2">Uncharacterized protein</fullName>
    </submittedName>
</protein>
<reference evidence="3" key="1">
    <citation type="journal article" date="2019" name="Int. J. Syst. Evol. Microbiol.">
        <title>The Global Catalogue of Microorganisms (GCM) 10K type strain sequencing project: providing services to taxonomists for standard genome sequencing and annotation.</title>
        <authorList>
            <consortium name="The Broad Institute Genomics Platform"/>
            <consortium name="The Broad Institute Genome Sequencing Center for Infectious Disease"/>
            <person name="Wu L."/>
            <person name="Ma J."/>
        </authorList>
    </citation>
    <scope>NUCLEOTIDE SEQUENCE [LARGE SCALE GENOMIC DNA]</scope>
    <source>
        <strain evidence="3">CCM 7427</strain>
    </source>
</reference>
<proteinExistence type="predicted"/>
<feature type="compositionally biased region" description="Polar residues" evidence="1">
    <location>
        <begin position="1"/>
        <end position="12"/>
    </location>
</feature>
<dbReference type="RefSeq" id="WP_386834172.1">
    <property type="nucleotide sequence ID" value="NZ_JBHUNP010000001.1"/>
</dbReference>
<name>A0ABW5QMC0_9HYPH</name>
<dbReference type="Proteomes" id="UP001597521">
    <property type="component" value="Unassembled WGS sequence"/>
</dbReference>
<keyword evidence="3" id="KW-1185">Reference proteome</keyword>
<evidence type="ECO:0000313" key="2">
    <source>
        <dbReference type="EMBL" id="MFD2648845.1"/>
    </source>
</evidence>
<gene>
    <name evidence="2" type="ORF">ACFSX5_13730</name>
</gene>
<accession>A0ABW5QMC0</accession>
<evidence type="ECO:0000256" key="1">
    <source>
        <dbReference type="SAM" id="MobiDB-lite"/>
    </source>
</evidence>
<comment type="caution">
    <text evidence="2">The sequence shown here is derived from an EMBL/GenBank/DDBJ whole genome shotgun (WGS) entry which is preliminary data.</text>
</comment>
<evidence type="ECO:0000313" key="3">
    <source>
        <dbReference type="Proteomes" id="UP001597521"/>
    </source>
</evidence>
<feature type="region of interest" description="Disordered" evidence="1">
    <location>
        <begin position="1"/>
        <end position="60"/>
    </location>
</feature>
<sequence length="60" mass="6840">MTKLSAQDSQGPETLRQVPSFDPWELKFQEHFAPPRLDQKPQAASPGPSAWAERHLITQR</sequence>